<evidence type="ECO:0000313" key="1">
    <source>
        <dbReference type="EMBL" id="GAA3873605.1"/>
    </source>
</evidence>
<comment type="caution">
    <text evidence="1">The sequence shown here is derived from an EMBL/GenBank/DDBJ whole genome shotgun (WGS) entry which is preliminary data.</text>
</comment>
<sequence>MSLPFFGVEELLPPPTPSMTPQAASETADTEAARAMAVRRTAVLRVVRAFTSGAFRAREQHCDPGG</sequence>
<name>A0ABP7KD50_9ACTN</name>
<keyword evidence="2" id="KW-1185">Reference proteome</keyword>
<accession>A0ABP7KD50</accession>
<proteinExistence type="predicted"/>
<dbReference type="Proteomes" id="UP001501563">
    <property type="component" value="Unassembled WGS sequence"/>
</dbReference>
<dbReference type="EMBL" id="BAAAZA010000011">
    <property type="protein sequence ID" value="GAA3873605.1"/>
    <property type="molecule type" value="Genomic_DNA"/>
</dbReference>
<gene>
    <name evidence="1" type="ORF">GCM10022207_44000</name>
</gene>
<reference evidence="2" key="1">
    <citation type="journal article" date="2019" name="Int. J. Syst. Evol. Microbiol.">
        <title>The Global Catalogue of Microorganisms (GCM) 10K type strain sequencing project: providing services to taxonomists for standard genome sequencing and annotation.</title>
        <authorList>
            <consortium name="The Broad Institute Genomics Platform"/>
            <consortium name="The Broad Institute Genome Sequencing Center for Infectious Disease"/>
            <person name="Wu L."/>
            <person name="Ma J."/>
        </authorList>
    </citation>
    <scope>NUCLEOTIDE SEQUENCE [LARGE SCALE GENOMIC DNA]</scope>
    <source>
        <strain evidence="2">JCM 16578</strain>
    </source>
</reference>
<organism evidence="1 2">
    <name type="scientific">Streptomyces lannensis</name>
    <dbReference type="NCBI Taxonomy" id="766498"/>
    <lineage>
        <taxon>Bacteria</taxon>
        <taxon>Bacillati</taxon>
        <taxon>Actinomycetota</taxon>
        <taxon>Actinomycetes</taxon>
        <taxon>Kitasatosporales</taxon>
        <taxon>Streptomycetaceae</taxon>
        <taxon>Streptomyces</taxon>
    </lineage>
</organism>
<evidence type="ECO:0000313" key="2">
    <source>
        <dbReference type="Proteomes" id="UP001501563"/>
    </source>
</evidence>
<protein>
    <submittedName>
        <fullName evidence="1">Uncharacterized protein</fullName>
    </submittedName>
</protein>